<evidence type="ECO:0000313" key="3">
    <source>
        <dbReference type="EMBL" id="MDN3239522.1"/>
    </source>
</evidence>
<evidence type="ECO:0008006" key="5">
    <source>
        <dbReference type="Google" id="ProtNLM"/>
    </source>
</evidence>
<dbReference type="RefSeq" id="WP_289956382.1">
    <property type="nucleotide sequence ID" value="NZ_JAUEMJ010000002.1"/>
</dbReference>
<keyword evidence="2" id="KW-0732">Signal</keyword>
<keyword evidence="4" id="KW-1185">Reference proteome</keyword>
<proteinExistence type="predicted"/>
<reference evidence="3" key="1">
    <citation type="submission" date="2023-06" db="EMBL/GenBank/DDBJ databases">
        <title>Gycomyces niveus sp.nov., a novel actinomycete isolated from soil in Shouguang.</title>
        <authorList>
            <person name="Yang X."/>
            <person name="Zhao J."/>
        </authorList>
    </citation>
    <scope>NUCLEOTIDE SEQUENCE</scope>
    <source>
        <strain evidence="3">NEAU C2</strain>
    </source>
</reference>
<dbReference type="EMBL" id="JAUEMJ010000002">
    <property type="protein sequence ID" value="MDN3239522.1"/>
    <property type="molecule type" value="Genomic_DNA"/>
</dbReference>
<name>A0ABT7YLP8_9ACTN</name>
<sequence>MTSPNPTRRALAGAGAALTVAAFAVGLTAAPAQAQDQLDVQAWAEPWETSDFYVGWTEETESQQARLVVETGGGADDEVLENLHIEFGLSDQSQGTTFVTEDPACIAEGATLDCNFADQNANSYFDIRFDVLPGPGVVANEQVDWLMTVEPGGYAPAEIPGRWKFLAPDDAEWDYSVNASDFEDVAAGDTVTPEIEFANTGETTIRGVIFSYWSDTPHLSVASEYSNCGIYREDEVMCAFPELTPAPGEVYELSADSPISVTLGANVPGPMEFRQGFHVSPLDGWGQHYLDEVEFFDADQELVFEPTDRTEIEEGSSQSIIVSAANPFDVAVAGQRIDGEAGADATIPVVIENLGPADGLARAHPGSGEGRFNIAIQLPTGVEATGFNEYGYIELDGTFCNSMELREWTVDPAVYGLERVDVMCDGPDTLRVGEELAFDLPVIVTDAKSSTDGLISVMEDADTWDFTGFEEHWGLTEADFPTIDGDLENNVAALSLNAAVPGGGSGSEQLPTTGVPLTVVGVTAAAVLAAGVVVFALLRRRKAAASW</sequence>
<organism evidence="3 4">
    <name type="scientific">Glycomyces tritici</name>
    <dbReference type="NCBI Taxonomy" id="2665176"/>
    <lineage>
        <taxon>Bacteria</taxon>
        <taxon>Bacillati</taxon>
        <taxon>Actinomycetota</taxon>
        <taxon>Actinomycetes</taxon>
        <taxon>Glycomycetales</taxon>
        <taxon>Glycomycetaceae</taxon>
        <taxon>Glycomyces</taxon>
    </lineage>
</organism>
<accession>A0ABT7YLP8</accession>
<feature type="signal peptide" evidence="2">
    <location>
        <begin position="1"/>
        <end position="34"/>
    </location>
</feature>
<feature type="transmembrane region" description="Helical" evidence="1">
    <location>
        <begin position="515"/>
        <end position="538"/>
    </location>
</feature>
<protein>
    <recommendedName>
        <fullName evidence="5">LPXTG cell wall anchor domain-containing protein</fullName>
    </recommendedName>
</protein>
<dbReference type="PROSITE" id="PS51318">
    <property type="entry name" value="TAT"/>
    <property type="match status" value="1"/>
</dbReference>
<feature type="chain" id="PRO_5045172784" description="LPXTG cell wall anchor domain-containing protein" evidence="2">
    <location>
        <begin position="35"/>
        <end position="547"/>
    </location>
</feature>
<evidence type="ECO:0000256" key="2">
    <source>
        <dbReference type="SAM" id="SignalP"/>
    </source>
</evidence>
<keyword evidence="1" id="KW-1133">Transmembrane helix</keyword>
<dbReference type="InterPro" id="IPR006311">
    <property type="entry name" value="TAT_signal"/>
</dbReference>
<gene>
    <name evidence="3" type="ORF">QWI33_07285</name>
</gene>
<keyword evidence="1" id="KW-0472">Membrane</keyword>
<comment type="caution">
    <text evidence="3">The sequence shown here is derived from an EMBL/GenBank/DDBJ whole genome shotgun (WGS) entry which is preliminary data.</text>
</comment>
<evidence type="ECO:0000256" key="1">
    <source>
        <dbReference type="SAM" id="Phobius"/>
    </source>
</evidence>
<dbReference type="Proteomes" id="UP001171902">
    <property type="component" value="Unassembled WGS sequence"/>
</dbReference>
<keyword evidence="1" id="KW-0812">Transmembrane</keyword>
<evidence type="ECO:0000313" key="4">
    <source>
        <dbReference type="Proteomes" id="UP001171902"/>
    </source>
</evidence>